<feature type="signal peptide" evidence="1">
    <location>
        <begin position="1"/>
        <end position="20"/>
    </location>
</feature>
<dbReference type="SUPFAM" id="SSF75005">
    <property type="entry name" value="Arabinanase/levansucrase/invertase"/>
    <property type="match status" value="1"/>
</dbReference>
<dbReference type="STRING" id="1391654.AKJ09_09420"/>
<organism evidence="2 3">
    <name type="scientific">Labilithrix luteola</name>
    <dbReference type="NCBI Taxonomy" id="1391654"/>
    <lineage>
        <taxon>Bacteria</taxon>
        <taxon>Pseudomonadati</taxon>
        <taxon>Myxococcota</taxon>
        <taxon>Polyangia</taxon>
        <taxon>Polyangiales</taxon>
        <taxon>Labilitrichaceae</taxon>
        <taxon>Labilithrix</taxon>
    </lineage>
</organism>
<dbReference type="PATRIC" id="fig|1391654.3.peg.9546"/>
<evidence type="ECO:0000313" key="3">
    <source>
        <dbReference type="Proteomes" id="UP000064967"/>
    </source>
</evidence>
<keyword evidence="1" id="KW-0732">Signal</keyword>
<dbReference type="KEGG" id="llu:AKJ09_09420"/>
<dbReference type="Gene3D" id="2.115.10.20">
    <property type="entry name" value="Glycosyl hydrolase domain, family 43"/>
    <property type="match status" value="1"/>
</dbReference>
<name>A0A0K1QAS2_9BACT</name>
<accession>A0A0K1QAS2</accession>
<protein>
    <submittedName>
        <fullName evidence="2">Uncharacterized protein</fullName>
    </submittedName>
</protein>
<feature type="chain" id="PRO_5005467340" evidence="1">
    <location>
        <begin position="21"/>
        <end position="362"/>
    </location>
</feature>
<dbReference type="Proteomes" id="UP000064967">
    <property type="component" value="Chromosome"/>
</dbReference>
<dbReference type="PROSITE" id="PS51257">
    <property type="entry name" value="PROKAR_LIPOPROTEIN"/>
    <property type="match status" value="1"/>
</dbReference>
<gene>
    <name evidence="2" type="ORF">AKJ09_09420</name>
</gene>
<evidence type="ECO:0000313" key="2">
    <source>
        <dbReference type="EMBL" id="AKV02757.1"/>
    </source>
</evidence>
<reference evidence="2 3" key="1">
    <citation type="submission" date="2015-08" db="EMBL/GenBank/DDBJ databases">
        <authorList>
            <person name="Babu N.S."/>
            <person name="Beckwith C.J."/>
            <person name="Beseler K.G."/>
            <person name="Brison A."/>
            <person name="Carone J.V."/>
            <person name="Caskin T.P."/>
            <person name="Diamond M."/>
            <person name="Durham M.E."/>
            <person name="Foxe J.M."/>
            <person name="Go M."/>
            <person name="Henderson B.A."/>
            <person name="Jones I.B."/>
            <person name="McGettigan J.A."/>
            <person name="Micheletti S.J."/>
            <person name="Nasrallah M.E."/>
            <person name="Ortiz D."/>
            <person name="Piller C.R."/>
            <person name="Privatt S.R."/>
            <person name="Schneider S.L."/>
            <person name="Sharp S."/>
            <person name="Smith T.C."/>
            <person name="Stanton J.D."/>
            <person name="Ullery H.E."/>
            <person name="Wilson R.J."/>
            <person name="Serrano M.G."/>
            <person name="Buck G."/>
            <person name="Lee V."/>
            <person name="Wang Y."/>
            <person name="Carvalho R."/>
            <person name="Voegtly L."/>
            <person name="Shi R."/>
            <person name="Duckworth R."/>
            <person name="Johnson A."/>
            <person name="Loviza R."/>
            <person name="Walstead R."/>
            <person name="Shah Z."/>
            <person name="Kiflezghi M."/>
            <person name="Wade K."/>
            <person name="Ball S.L."/>
            <person name="Bradley K.W."/>
            <person name="Asai D.J."/>
            <person name="Bowman C.A."/>
            <person name="Russell D.A."/>
            <person name="Pope W.H."/>
            <person name="Jacobs-Sera D."/>
            <person name="Hendrix R.W."/>
            <person name="Hatfull G.F."/>
        </authorList>
    </citation>
    <scope>NUCLEOTIDE SEQUENCE [LARGE SCALE GENOMIC DNA]</scope>
    <source>
        <strain evidence="2 3">DSM 27648</strain>
    </source>
</reference>
<dbReference type="AlphaFoldDB" id="A0A0K1QAS2"/>
<sequence length="362" mass="37656">MRRAGLLVALLAVSCATTGAEGEGDRDLPSVGVGPFRKLADAEVPSVAPFLLEGRGSNYREPAVLDDHGDTLLYAVARRDDGADVIVRTRATDGRAFFGAGGDIGHSPAVVLVPDAPWEGGALGGPFAVRVGQEIWLYYAAAGGIGLARSSDGFSFHKEPGPIFVADPNAARWEQSPVRAPSVVVLPDGRFRLFYASGVSIGEAESTDGLRFRRLDADVATAELDPVLAPSAPPAPGSLAPHEKPPFDMVAVSDPSASLRTTSAGRLLVRVLYTGVTDSAVTAIGYAGRFGDTGPLTRNPVPVYSVHQGEAAPALMDRGETSMLYVQQIRRGTSDTTYPAVAGAVAPVTVTLPAPADFPDSP</sequence>
<keyword evidence="3" id="KW-1185">Reference proteome</keyword>
<dbReference type="OrthoDB" id="5496888at2"/>
<proteinExistence type="predicted"/>
<dbReference type="InterPro" id="IPR023296">
    <property type="entry name" value="Glyco_hydro_beta-prop_sf"/>
</dbReference>
<dbReference type="RefSeq" id="WP_146653627.1">
    <property type="nucleotide sequence ID" value="NZ_CP012333.1"/>
</dbReference>
<dbReference type="EMBL" id="CP012333">
    <property type="protein sequence ID" value="AKV02757.1"/>
    <property type="molecule type" value="Genomic_DNA"/>
</dbReference>
<evidence type="ECO:0000256" key="1">
    <source>
        <dbReference type="SAM" id="SignalP"/>
    </source>
</evidence>